<proteinExistence type="inferred from homology"/>
<keyword evidence="9" id="KW-1185">Reference proteome</keyword>
<dbReference type="EMBL" id="CAMXCT010001610">
    <property type="protein sequence ID" value="CAI3991600.1"/>
    <property type="molecule type" value="Genomic_DNA"/>
</dbReference>
<dbReference type="EMBL" id="CAMXCT020001610">
    <property type="protein sequence ID" value="CAL1144975.1"/>
    <property type="molecule type" value="Genomic_DNA"/>
</dbReference>
<evidence type="ECO:0000256" key="2">
    <source>
        <dbReference type="ARBA" id="ARBA00009824"/>
    </source>
</evidence>
<evidence type="ECO:0000256" key="3">
    <source>
        <dbReference type="ARBA" id="ARBA00022692"/>
    </source>
</evidence>
<reference evidence="6" key="1">
    <citation type="submission" date="2022-10" db="EMBL/GenBank/DDBJ databases">
        <authorList>
            <person name="Chen Y."/>
            <person name="Dougan E. K."/>
            <person name="Chan C."/>
            <person name="Rhodes N."/>
            <person name="Thang M."/>
        </authorList>
    </citation>
    <scope>NUCLEOTIDE SEQUENCE</scope>
</reference>
<gene>
    <name evidence="6" type="ORF">C1SCF055_LOCUS18497</name>
</gene>
<dbReference type="EMBL" id="CAMXCT030001610">
    <property type="protein sequence ID" value="CAL4778912.1"/>
    <property type="molecule type" value="Genomic_DNA"/>
</dbReference>
<accession>A0A9P1CHI7</accession>
<dbReference type="PANTHER" id="PTHR17920:SF3">
    <property type="entry name" value="TRANSMEMBRANE AND COILED-COIL DOMAIN-CONTAINING PROTEIN 4"/>
    <property type="match status" value="1"/>
</dbReference>
<evidence type="ECO:0000313" key="6">
    <source>
        <dbReference type="EMBL" id="CAI3991600.1"/>
    </source>
</evidence>
<evidence type="ECO:0000256" key="4">
    <source>
        <dbReference type="ARBA" id="ARBA00022989"/>
    </source>
</evidence>
<dbReference type="Gene3D" id="3.40.50.1820">
    <property type="entry name" value="alpha/beta hydrolase"/>
    <property type="match status" value="1"/>
</dbReference>
<dbReference type="GO" id="GO:0016020">
    <property type="term" value="C:membrane"/>
    <property type="evidence" value="ECO:0007669"/>
    <property type="project" value="UniProtKB-SubCell"/>
</dbReference>
<dbReference type="InterPro" id="IPR029058">
    <property type="entry name" value="AB_hydrolase_fold"/>
</dbReference>
<keyword evidence="3" id="KW-0812">Transmembrane</keyword>
<dbReference type="Proteomes" id="UP001152797">
    <property type="component" value="Unassembled WGS sequence"/>
</dbReference>
<evidence type="ECO:0000313" key="8">
    <source>
        <dbReference type="EMBL" id="CAL4778912.1"/>
    </source>
</evidence>
<name>A0A9P1CHI7_9DINO</name>
<evidence type="ECO:0000256" key="1">
    <source>
        <dbReference type="ARBA" id="ARBA00004141"/>
    </source>
</evidence>
<reference evidence="7" key="2">
    <citation type="submission" date="2024-04" db="EMBL/GenBank/DDBJ databases">
        <authorList>
            <person name="Chen Y."/>
            <person name="Shah S."/>
            <person name="Dougan E. K."/>
            <person name="Thang M."/>
            <person name="Chan C."/>
        </authorList>
    </citation>
    <scope>NUCLEOTIDE SEQUENCE [LARGE SCALE GENOMIC DNA]</scope>
</reference>
<comment type="caution">
    <text evidence="6">The sequence shown here is derived from an EMBL/GenBank/DDBJ whole genome shotgun (WGS) entry which is preliminary data.</text>
</comment>
<comment type="similarity">
    <text evidence="2">Belongs to the TMCO4 family.</text>
</comment>
<protein>
    <submittedName>
        <fullName evidence="8">Uncharacterized membrane protein C6F6.13c</fullName>
    </submittedName>
</protein>
<keyword evidence="4" id="KW-1133">Transmembrane helix</keyword>
<dbReference type="Pfam" id="PF05277">
    <property type="entry name" value="DUF726"/>
    <property type="match status" value="1"/>
</dbReference>
<dbReference type="AlphaFoldDB" id="A0A9P1CHI7"/>
<evidence type="ECO:0000313" key="9">
    <source>
        <dbReference type="Proteomes" id="UP001152797"/>
    </source>
</evidence>
<dbReference type="OrthoDB" id="277931at2759"/>
<evidence type="ECO:0000256" key="5">
    <source>
        <dbReference type="ARBA" id="ARBA00023136"/>
    </source>
</evidence>
<evidence type="ECO:0000313" key="7">
    <source>
        <dbReference type="EMBL" id="CAL1144975.1"/>
    </source>
</evidence>
<comment type="subcellular location">
    <subcellularLocation>
        <location evidence="1">Membrane</location>
        <topology evidence="1">Multi-pass membrane protein</topology>
    </subcellularLocation>
</comment>
<dbReference type="InterPro" id="IPR007941">
    <property type="entry name" value="DUF726"/>
</dbReference>
<dbReference type="PANTHER" id="PTHR17920">
    <property type="entry name" value="TRANSMEMBRANE AND COILED-COIL DOMAIN-CONTAINING PROTEIN 4 TMCO4"/>
    <property type="match status" value="1"/>
</dbReference>
<organism evidence="6">
    <name type="scientific">Cladocopium goreaui</name>
    <dbReference type="NCBI Taxonomy" id="2562237"/>
    <lineage>
        <taxon>Eukaryota</taxon>
        <taxon>Sar</taxon>
        <taxon>Alveolata</taxon>
        <taxon>Dinophyceae</taxon>
        <taxon>Suessiales</taxon>
        <taxon>Symbiodiniaceae</taxon>
        <taxon>Cladocopium</taxon>
    </lineage>
</organism>
<keyword evidence="5" id="KW-0472">Membrane</keyword>
<dbReference type="SUPFAM" id="SSF53474">
    <property type="entry name" value="alpha/beta-Hydrolases"/>
    <property type="match status" value="1"/>
</dbReference>
<sequence>MLCASCSLVRLVGVERARIGGKCLAHVLADRQTVGQRPVTLVGHSMGARLLVYCLCELYDMGELHVVDDVVLLGTPVTTEPSKWQKAQHGAASALRLALDLINYIYNLNYR</sequence>